<feature type="binding site" evidence="15">
    <location>
        <position position="317"/>
    </location>
    <ligand>
        <name>Zn(2+)</name>
        <dbReference type="ChEBI" id="CHEBI:29105"/>
        <note>catalytic</note>
    </ligand>
</feature>
<dbReference type="OrthoDB" id="412874at2759"/>
<evidence type="ECO:0000256" key="6">
    <source>
        <dbReference type="ARBA" id="ARBA00022670"/>
    </source>
</evidence>
<evidence type="ECO:0000256" key="4">
    <source>
        <dbReference type="ARBA" id="ARBA00012431"/>
    </source>
</evidence>
<name>A0A1Y2IMG5_TRAC3</name>
<evidence type="ECO:0000313" key="19">
    <source>
        <dbReference type="Proteomes" id="UP000193067"/>
    </source>
</evidence>
<keyword evidence="8 15" id="KW-0479">Metal-binding</keyword>
<protein>
    <recommendedName>
        <fullName evidence="4">deuterolysin</fullName>
        <ecNumber evidence="4">3.4.24.39</ecNumber>
    </recommendedName>
</protein>
<feature type="signal peptide" evidence="16">
    <location>
        <begin position="1"/>
        <end position="18"/>
    </location>
</feature>
<sequence>MFSLALVTLGITAALSLATPAKRAPALEVSLTAPTDVHSIDDIKVTAAVTNTGSEALKVLKYGTVLDSELPTRSFTVSKDGAVAEFTGIKLQVDLDSLDDSAFVVIPAGETIMIEHEIAPLYNFEALGTGAFDFEPVTTFQVIEADAKPHAYKVSAKKLTVNVKQDVARRELQAAHDKRARVSCSSSSESSFISSAYSEGRSLASIAANYVASNGADSLFRSYFGSTSTSTVRSVLSNVANENSSSRTLNCADPYGACTSGVIAYTVTSTTNVYFCSLFYSEVTTSRLCSGTSVASRNIRGGTVLHELTHATSGTVDVGYGCSYDQSLGQSNPREAAENADNYNCFATQVYQNTQC</sequence>
<dbReference type="InterPro" id="IPR001384">
    <property type="entry name" value="Peptidase_M35"/>
</dbReference>
<feature type="active site" evidence="14">
    <location>
        <position position="307"/>
    </location>
</feature>
<organism evidence="18 19">
    <name type="scientific">Trametes coccinea (strain BRFM310)</name>
    <name type="common">Pycnoporus coccineus</name>
    <dbReference type="NCBI Taxonomy" id="1353009"/>
    <lineage>
        <taxon>Eukaryota</taxon>
        <taxon>Fungi</taxon>
        <taxon>Dikarya</taxon>
        <taxon>Basidiomycota</taxon>
        <taxon>Agaricomycotina</taxon>
        <taxon>Agaricomycetes</taxon>
        <taxon>Polyporales</taxon>
        <taxon>Polyporaceae</taxon>
        <taxon>Trametes</taxon>
    </lineage>
</organism>
<evidence type="ECO:0000256" key="1">
    <source>
        <dbReference type="ARBA" id="ARBA00001187"/>
    </source>
</evidence>
<dbReference type="InterPro" id="IPR050414">
    <property type="entry name" value="Fungal_M35_metalloproteases"/>
</dbReference>
<evidence type="ECO:0000256" key="14">
    <source>
        <dbReference type="PIRSR" id="PIRSR601384-1"/>
    </source>
</evidence>
<keyword evidence="7" id="KW-0165">Cleavage on pair of basic residues</keyword>
<accession>A0A1Y2IMG5</accession>
<keyword evidence="13" id="KW-0865">Zymogen</keyword>
<feature type="binding site" evidence="15">
    <location>
        <position position="310"/>
    </location>
    <ligand>
        <name>Zn(2+)</name>
        <dbReference type="ChEBI" id="CHEBI:29105"/>
        <note>catalytic</note>
    </ligand>
</feature>
<dbReference type="Gene3D" id="3.40.390.10">
    <property type="entry name" value="Collagenase (Catalytic Domain)"/>
    <property type="match status" value="1"/>
</dbReference>
<evidence type="ECO:0000256" key="10">
    <source>
        <dbReference type="ARBA" id="ARBA00022801"/>
    </source>
</evidence>
<keyword evidence="11 15" id="KW-0862">Zinc</keyword>
<dbReference type="GO" id="GO:0005576">
    <property type="term" value="C:extracellular region"/>
    <property type="evidence" value="ECO:0007669"/>
    <property type="project" value="UniProtKB-SubCell"/>
</dbReference>
<feature type="domain" description="Lysine-specific metallo-endopeptidase" evidence="17">
    <location>
        <begin position="209"/>
        <end position="348"/>
    </location>
</feature>
<dbReference type="InterPro" id="IPR024079">
    <property type="entry name" value="MetalloPept_cat_dom_sf"/>
</dbReference>
<proteinExistence type="inferred from homology"/>
<dbReference type="SUPFAM" id="SSF55486">
    <property type="entry name" value="Metalloproteases ('zincins'), catalytic domain"/>
    <property type="match status" value="1"/>
</dbReference>
<evidence type="ECO:0000313" key="18">
    <source>
        <dbReference type="EMBL" id="OSD01873.1"/>
    </source>
</evidence>
<evidence type="ECO:0000256" key="13">
    <source>
        <dbReference type="ARBA" id="ARBA00023145"/>
    </source>
</evidence>
<comment type="catalytic activity">
    <reaction evidence="1">
        <text>Preferential cleavage of bonds with hydrophobic residues in P1'. Also 3-Asn-|-Gln-4 and 8-Gly-|-Ser-9 bonds in insulin B chain.</text>
        <dbReference type="EC" id="3.4.24.39"/>
    </reaction>
</comment>
<dbReference type="STRING" id="1353009.A0A1Y2IMG5"/>
<reference evidence="18 19" key="1">
    <citation type="journal article" date="2015" name="Biotechnol. Biofuels">
        <title>Enhanced degradation of softwood versus hardwood by the white-rot fungus Pycnoporus coccineus.</title>
        <authorList>
            <person name="Couturier M."/>
            <person name="Navarro D."/>
            <person name="Chevret D."/>
            <person name="Henrissat B."/>
            <person name="Piumi F."/>
            <person name="Ruiz-Duenas F.J."/>
            <person name="Martinez A.T."/>
            <person name="Grigoriev I.V."/>
            <person name="Riley R."/>
            <person name="Lipzen A."/>
            <person name="Berrin J.G."/>
            <person name="Master E.R."/>
            <person name="Rosso M.N."/>
        </authorList>
    </citation>
    <scope>NUCLEOTIDE SEQUENCE [LARGE SCALE GENOMIC DNA]</scope>
    <source>
        <strain evidence="18 19">BRFM310</strain>
    </source>
</reference>
<feature type="chain" id="PRO_5013118935" description="deuterolysin" evidence="16">
    <location>
        <begin position="19"/>
        <end position="356"/>
    </location>
</feature>
<evidence type="ECO:0000256" key="5">
    <source>
        <dbReference type="ARBA" id="ARBA00022525"/>
    </source>
</evidence>
<keyword evidence="10" id="KW-0378">Hydrolase</keyword>
<evidence type="ECO:0000256" key="9">
    <source>
        <dbReference type="ARBA" id="ARBA00022729"/>
    </source>
</evidence>
<dbReference type="Proteomes" id="UP000193067">
    <property type="component" value="Unassembled WGS sequence"/>
</dbReference>
<dbReference type="InterPro" id="IPR029463">
    <property type="entry name" value="Lys_MEP"/>
</dbReference>
<keyword evidence="12 18" id="KW-0482">Metalloprotease</keyword>
<evidence type="ECO:0000256" key="7">
    <source>
        <dbReference type="ARBA" id="ARBA00022685"/>
    </source>
</evidence>
<evidence type="ECO:0000256" key="8">
    <source>
        <dbReference type="ARBA" id="ARBA00022723"/>
    </source>
</evidence>
<evidence type="ECO:0000256" key="11">
    <source>
        <dbReference type="ARBA" id="ARBA00022833"/>
    </source>
</evidence>
<dbReference type="CDD" id="cd11008">
    <property type="entry name" value="M35_deuterolysin_like"/>
    <property type="match status" value="1"/>
</dbReference>
<dbReference type="Pfam" id="PF02102">
    <property type="entry name" value="Peptidase_M35"/>
    <property type="match status" value="1"/>
</dbReference>
<evidence type="ECO:0000256" key="2">
    <source>
        <dbReference type="ARBA" id="ARBA00004613"/>
    </source>
</evidence>
<keyword evidence="9 16" id="KW-0732">Signal</keyword>
<dbReference type="EMBL" id="KZ084108">
    <property type="protein sequence ID" value="OSD01873.1"/>
    <property type="molecule type" value="Genomic_DNA"/>
</dbReference>
<dbReference type="GO" id="GO:0004222">
    <property type="term" value="F:metalloendopeptidase activity"/>
    <property type="evidence" value="ECO:0007669"/>
    <property type="project" value="InterPro"/>
</dbReference>
<dbReference type="GO" id="GO:0046872">
    <property type="term" value="F:metal ion binding"/>
    <property type="evidence" value="ECO:0007669"/>
    <property type="project" value="UniProtKB-KW"/>
</dbReference>
<gene>
    <name evidence="18" type="ORF">PYCCODRAFT_1445359</name>
</gene>
<keyword evidence="5" id="KW-0964">Secreted</keyword>
<comment type="subcellular location">
    <subcellularLocation>
        <location evidence="2">Secreted</location>
    </subcellularLocation>
</comment>
<comment type="cofactor">
    <cofactor evidence="15">
        <name>Zn(2+)</name>
        <dbReference type="ChEBI" id="CHEBI:29105"/>
    </cofactor>
    <text evidence="15">Binds 1 zinc ion per subunit.</text>
</comment>
<evidence type="ECO:0000256" key="16">
    <source>
        <dbReference type="SAM" id="SignalP"/>
    </source>
</evidence>
<keyword evidence="19" id="KW-1185">Reference proteome</keyword>
<keyword evidence="6 18" id="KW-0645">Protease</keyword>
<dbReference type="AlphaFoldDB" id="A0A1Y2IMG5"/>
<evidence type="ECO:0000256" key="3">
    <source>
        <dbReference type="ARBA" id="ARBA00010279"/>
    </source>
</evidence>
<evidence type="ECO:0000259" key="17">
    <source>
        <dbReference type="SMART" id="SM01351"/>
    </source>
</evidence>
<dbReference type="PANTHER" id="PTHR37016:SF3">
    <property type="entry name" value="NEUTRAL PROTEASE 2-RELATED"/>
    <property type="match status" value="1"/>
</dbReference>
<feature type="binding site" evidence="15">
    <location>
        <position position="306"/>
    </location>
    <ligand>
        <name>Zn(2+)</name>
        <dbReference type="ChEBI" id="CHEBI:29105"/>
        <note>catalytic</note>
    </ligand>
</feature>
<dbReference type="EC" id="3.4.24.39" evidence="4"/>
<dbReference type="SMART" id="SM01351">
    <property type="entry name" value="Aspzincin_M35"/>
    <property type="match status" value="1"/>
</dbReference>
<evidence type="ECO:0000256" key="15">
    <source>
        <dbReference type="PIRSR" id="PIRSR601384-2"/>
    </source>
</evidence>
<dbReference type="PANTHER" id="PTHR37016">
    <property type="match status" value="1"/>
</dbReference>
<dbReference type="Gene3D" id="2.60.40.2970">
    <property type="match status" value="1"/>
</dbReference>
<dbReference type="GO" id="GO:0006508">
    <property type="term" value="P:proteolysis"/>
    <property type="evidence" value="ECO:0007669"/>
    <property type="project" value="UniProtKB-KW"/>
</dbReference>
<comment type="similarity">
    <text evidence="3">Belongs to the peptidase M35 family.</text>
</comment>
<evidence type="ECO:0000256" key="12">
    <source>
        <dbReference type="ARBA" id="ARBA00023049"/>
    </source>
</evidence>